<reference evidence="1 2" key="1">
    <citation type="journal article" date="2014" name="Int. J. Syst. Evol. Microbiol.">
        <title>Leptospira mayottensis sp. nov., a pathogenic species of the genus Leptospira isolated from humans.</title>
        <authorList>
            <person name="Bourhy P."/>
            <person name="Collet L."/>
            <person name="Brisse S."/>
            <person name="Picardeau M."/>
        </authorList>
    </citation>
    <scope>NUCLEOTIDE SEQUENCE [LARGE SCALE GENOMIC DNA]</scope>
    <source>
        <strain evidence="1 2">200901122</strain>
    </source>
</reference>
<accession>A0AA87MKX7</accession>
<dbReference type="AlphaFoldDB" id="A0AA87MKX7"/>
<gene>
    <name evidence="1" type="ORF">LEP1GSC125_1044</name>
</gene>
<evidence type="ECO:0000313" key="1">
    <source>
        <dbReference type="EMBL" id="EKR98209.1"/>
    </source>
</evidence>
<organism evidence="1 2">
    <name type="scientific">Leptospira mayottensis 200901122</name>
    <dbReference type="NCBI Taxonomy" id="1193010"/>
    <lineage>
        <taxon>Bacteria</taxon>
        <taxon>Pseudomonadati</taxon>
        <taxon>Spirochaetota</taxon>
        <taxon>Spirochaetia</taxon>
        <taxon>Leptospirales</taxon>
        <taxon>Leptospiraceae</taxon>
        <taxon>Leptospira</taxon>
    </lineage>
</organism>
<comment type="caution">
    <text evidence="1">The sequence shown here is derived from an EMBL/GenBank/DDBJ whole genome shotgun (WGS) entry which is preliminary data.</text>
</comment>
<evidence type="ECO:0000313" key="2">
    <source>
        <dbReference type="Proteomes" id="UP000001343"/>
    </source>
</evidence>
<dbReference type="RefSeq" id="WP_002746364.1">
    <property type="nucleotide sequence ID" value="NZ_AKWM02000082.1"/>
</dbReference>
<dbReference type="Proteomes" id="UP000001343">
    <property type="component" value="Unassembled WGS sequence"/>
</dbReference>
<proteinExistence type="predicted"/>
<protein>
    <submittedName>
        <fullName evidence="1">Uncharacterized protein</fullName>
    </submittedName>
</protein>
<name>A0AA87MKX7_9LEPT</name>
<dbReference type="EMBL" id="AKWM02000082">
    <property type="protein sequence ID" value="EKR98209.1"/>
    <property type="molecule type" value="Genomic_DNA"/>
</dbReference>
<sequence length="46" mass="5360">MTTTEKLRIEGKIETARNMFKKGFELDIVLNITELTEQELKDYGVI</sequence>